<comment type="caution">
    <text evidence="2">The sequence shown here is derived from an EMBL/GenBank/DDBJ whole genome shotgun (WGS) entry which is preliminary data.</text>
</comment>
<protein>
    <submittedName>
        <fullName evidence="2">Phosphate/phosphite/phosphonate ABC transporter, periplasmic binding protein</fullName>
    </submittedName>
</protein>
<feature type="signal peptide" evidence="1">
    <location>
        <begin position="1"/>
        <end position="22"/>
    </location>
</feature>
<dbReference type="PANTHER" id="PTHR35841:SF1">
    <property type="entry name" value="PHOSPHONATES-BINDING PERIPLASMIC PROTEIN"/>
    <property type="match status" value="1"/>
</dbReference>
<dbReference type="AlphaFoldDB" id="N9XWC8"/>
<keyword evidence="1" id="KW-0732">Signal</keyword>
<keyword evidence="3" id="KW-1185">Reference proteome</keyword>
<dbReference type="Proteomes" id="UP000013097">
    <property type="component" value="Unassembled WGS sequence"/>
</dbReference>
<evidence type="ECO:0000313" key="3">
    <source>
        <dbReference type="Proteomes" id="UP000013097"/>
    </source>
</evidence>
<dbReference type="HOGENOM" id="CLU_810724_0_0_9"/>
<name>N9XWC8_9CLOT</name>
<dbReference type="PANTHER" id="PTHR35841">
    <property type="entry name" value="PHOSPHONATES-BINDING PERIPLASMIC PROTEIN"/>
    <property type="match status" value="1"/>
</dbReference>
<dbReference type="SUPFAM" id="SSF53850">
    <property type="entry name" value="Periplasmic binding protein-like II"/>
    <property type="match status" value="1"/>
</dbReference>
<dbReference type="Pfam" id="PF12974">
    <property type="entry name" value="Phosphonate-bd"/>
    <property type="match status" value="1"/>
</dbReference>
<accession>N9XWC8</accession>
<proteinExistence type="predicted"/>
<reference evidence="2 3" key="1">
    <citation type="submission" date="2013-01" db="EMBL/GenBank/DDBJ databases">
        <title>The Genome Sequence of Clostridium colicanis 209318.</title>
        <authorList>
            <consortium name="The Broad Institute Genome Sequencing Platform"/>
            <person name="Earl A."/>
            <person name="Ward D."/>
            <person name="Feldgarden M."/>
            <person name="Gevers D."/>
            <person name="Courvalin P."/>
            <person name="Lambert T."/>
            <person name="Walker B."/>
            <person name="Young S.K."/>
            <person name="Zeng Q."/>
            <person name="Gargeya S."/>
            <person name="Fitzgerald M."/>
            <person name="Haas B."/>
            <person name="Abouelleil A."/>
            <person name="Alvarado L."/>
            <person name="Arachchi H.M."/>
            <person name="Berlin A.M."/>
            <person name="Chapman S.B."/>
            <person name="Dewar J."/>
            <person name="Goldberg J."/>
            <person name="Griggs A."/>
            <person name="Gujja S."/>
            <person name="Hansen M."/>
            <person name="Howarth C."/>
            <person name="Imamovic A."/>
            <person name="Larimer J."/>
            <person name="McCowan C."/>
            <person name="Murphy C."/>
            <person name="Neiman D."/>
            <person name="Pearson M."/>
            <person name="Priest M."/>
            <person name="Roberts A."/>
            <person name="Saif S."/>
            <person name="Shea T."/>
            <person name="Sisk P."/>
            <person name="Sykes S."/>
            <person name="Wortman J."/>
            <person name="Nusbaum C."/>
            <person name="Birren B."/>
        </authorList>
    </citation>
    <scope>NUCLEOTIDE SEQUENCE [LARGE SCALE GENOMIC DNA]</scope>
    <source>
        <strain evidence="2 3">209318</strain>
    </source>
</reference>
<dbReference type="PATRIC" id="fig|999411.4.peg.2972"/>
<sequence>MKRIIALVISATLALGMFDACGASEKEKGKSDTIRIVWYPNESGGDQEEARNEIGKIVEEATGKKVEHKLTTDYSIAIEALANDGAEIGFTGAQGYVEAKKKNDNIVPLVVSSGKSGTLDDAVYYSWLAVRTGEEGEYKNGDKYEIDKIKGKKMSFVSNSSTSGFKVPSSSIINHFENDNLKEEDLMQGGKGKFFNKVIFGGSHQGSAVNLLTNKSDISAFCDTVLMNYIDVVSGEFNKVGTKYKISDKAEEPFTNLKGKEFVAINSTPVLNSPFVMNKNLLSEEDQKNLIDMFTSDKVSNNEKVFVKEDSDVKGFFTKTDKEKFLKVEDSWFNPVRELSK</sequence>
<dbReference type="Gene3D" id="3.40.190.10">
    <property type="entry name" value="Periplasmic binding protein-like II"/>
    <property type="match status" value="2"/>
</dbReference>
<feature type="chain" id="PRO_5004155882" evidence="1">
    <location>
        <begin position="23"/>
        <end position="341"/>
    </location>
</feature>
<organism evidence="2 3">
    <name type="scientific">Clostridium thermobutyricum</name>
    <dbReference type="NCBI Taxonomy" id="29372"/>
    <lineage>
        <taxon>Bacteria</taxon>
        <taxon>Bacillati</taxon>
        <taxon>Bacillota</taxon>
        <taxon>Clostridia</taxon>
        <taxon>Eubacteriales</taxon>
        <taxon>Clostridiaceae</taxon>
        <taxon>Clostridium</taxon>
    </lineage>
</organism>
<evidence type="ECO:0000313" key="2">
    <source>
        <dbReference type="EMBL" id="ENY99921.1"/>
    </source>
</evidence>
<dbReference type="EMBL" id="AGYT01000019">
    <property type="protein sequence ID" value="ENY99921.1"/>
    <property type="molecule type" value="Genomic_DNA"/>
</dbReference>
<dbReference type="RefSeq" id="WP_002599498.1">
    <property type="nucleotide sequence ID" value="NZ_KB850958.1"/>
</dbReference>
<gene>
    <name evidence="2" type="ORF">HMPREF1092_03058</name>
</gene>
<dbReference type="eggNOG" id="COG3221">
    <property type="taxonomic scope" value="Bacteria"/>
</dbReference>
<evidence type="ECO:0000256" key="1">
    <source>
        <dbReference type="SAM" id="SignalP"/>
    </source>
</evidence>